<dbReference type="InterPro" id="IPR006634">
    <property type="entry name" value="TLC-dom"/>
</dbReference>
<evidence type="ECO:0000256" key="3">
    <source>
        <dbReference type="ARBA" id="ARBA00022989"/>
    </source>
</evidence>
<dbReference type="PROSITE" id="PS50922">
    <property type="entry name" value="TLC"/>
    <property type="match status" value="1"/>
</dbReference>
<dbReference type="Proteomes" id="UP001159405">
    <property type="component" value="Unassembled WGS sequence"/>
</dbReference>
<protein>
    <recommendedName>
        <fullName evidence="7">TLC domain-containing protein</fullName>
    </recommendedName>
</protein>
<evidence type="ECO:0000256" key="5">
    <source>
        <dbReference type="PROSITE-ProRule" id="PRU00205"/>
    </source>
</evidence>
<dbReference type="Pfam" id="PF03798">
    <property type="entry name" value="TRAM_LAG1_CLN8"/>
    <property type="match status" value="1"/>
</dbReference>
<keyword evidence="9" id="KW-1185">Reference proteome</keyword>
<comment type="subcellular location">
    <subcellularLocation>
        <location evidence="1">Membrane</location>
        <topology evidence="1">Multi-pass membrane protein</topology>
    </subcellularLocation>
</comment>
<feature type="transmembrane region" description="Helical" evidence="6">
    <location>
        <begin position="170"/>
        <end position="190"/>
    </location>
</feature>
<keyword evidence="3 6" id="KW-1133">Transmembrane helix</keyword>
<feature type="transmembrane region" description="Helical" evidence="6">
    <location>
        <begin position="48"/>
        <end position="71"/>
    </location>
</feature>
<evidence type="ECO:0000313" key="8">
    <source>
        <dbReference type="EMBL" id="CAH3110123.1"/>
    </source>
</evidence>
<dbReference type="SMART" id="SM00724">
    <property type="entry name" value="TLC"/>
    <property type="match status" value="1"/>
</dbReference>
<organism evidence="8 9">
    <name type="scientific">Porites lobata</name>
    <dbReference type="NCBI Taxonomy" id="104759"/>
    <lineage>
        <taxon>Eukaryota</taxon>
        <taxon>Metazoa</taxon>
        <taxon>Cnidaria</taxon>
        <taxon>Anthozoa</taxon>
        <taxon>Hexacorallia</taxon>
        <taxon>Scleractinia</taxon>
        <taxon>Fungiina</taxon>
        <taxon>Poritidae</taxon>
        <taxon>Porites</taxon>
    </lineage>
</organism>
<dbReference type="InterPro" id="IPR050846">
    <property type="entry name" value="TLCD"/>
</dbReference>
<sequence>MFEVSLLPRGSFQILGFFVCFRVLHYFVCRFGSLPTSIASAPPKKIWIYRNIVISFIHACIAAFLSLYSFFDEPAMLTDMIKTWSSTSFILVSMSTGYFLHDFFDMLVYDARDSIDLLIHHIVVCSAFCIAIFCKMYLGFAVCALLMEVSSVFLHFRRLMCLRGVSKNSLLYQVNGIFLLITFINFRFLTSAWMTNFCIKRHNTLPFSHFLFSVVGMAVMTALNVKLFVALWQADFKSGQTKKVDD</sequence>
<accession>A0ABN8NM11</accession>
<comment type="caution">
    <text evidence="8">The sequence shown here is derived from an EMBL/GenBank/DDBJ whole genome shotgun (WGS) entry which is preliminary data.</text>
</comment>
<feature type="domain" description="TLC" evidence="7">
    <location>
        <begin position="44"/>
        <end position="245"/>
    </location>
</feature>
<evidence type="ECO:0000313" key="9">
    <source>
        <dbReference type="Proteomes" id="UP001159405"/>
    </source>
</evidence>
<evidence type="ECO:0000256" key="6">
    <source>
        <dbReference type="SAM" id="Phobius"/>
    </source>
</evidence>
<feature type="transmembrane region" description="Helical" evidence="6">
    <location>
        <begin position="210"/>
        <end position="232"/>
    </location>
</feature>
<evidence type="ECO:0000256" key="1">
    <source>
        <dbReference type="ARBA" id="ARBA00004141"/>
    </source>
</evidence>
<reference evidence="8 9" key="1">
    <citation type="submission" date="2022-05" db="EMBL/GenBank/DDBJ databases">
        <authorList>
            <consortium name="Genoscope - CEA"/>
            <person name="William W."/>
        </authorList>
    </citation>
    <scope>NUCLEOTIDE SEQUENCE [LARGE SCALE GENOMIC DNA]</scope>
</reference>
<dbReference type="PANTHER" id="PTHR13439">
    <property type="entry name" value="CT120 PROTEIN"/>
    <property type="match status" value="1"/>
</dbReference>
<feature type="transmembrane region" description="Helical" evidence="6">
    <location>
        <begin position="121"/>
        <end position="149"/>
    </location>
</feature>
<evidence type="ECO:0000259" key="7">
    <source>
        <dbReference type="PROSITE" id="PS50922"/>
    </source>
</evidence>
<feature type="transmembrane region" description="Helical" evidence="6">
    <location>
        <begin position="12"/>
        <end position="28"/>
    </location>
</feature>
<name>A0ABN8NM11_9CNID</name>
<keyword evidence="2 5" id="KW-0812">Transmembrane</keyword>
<evidence type="ECO:0000256" key="2">
    <source>
        <dbReference type="ARBA" id="ARBA00022692"/>
    </source>
</evidence>
<dbReference type="EMBL" id="CALNXK010000022">
    <property type="protein sequence ID" value="CAH3110123.1"/>
    <property type="molecule type" value="Genomic_DNA"/>
</dbReference>
<gene>
    <name evidence="8" type="ORF">PLOB_00018682</name>
</gene>
<dbReference type="PANTHER" id="PTHR13439:SF4">
    <property type="entry name" value="TLC DOMAIN-CONTAINING PROTEIN"/>
    <property type="match status" value="1"/>
</dbReference>
<feature type="transmembrane region" description="Helical" evidence="6">
    <location>
        <begin position="83"/>
        <end position="101"/>
    </location>
</feature>
<keyword evidence="4 5" id="KW-0472">Membrane</keyword>
<proteinExistence type="predicted"/>
<evidence type="ECO:0000256" key="4">
    <source>
        <dbReference type="ARBA" id="ARBA00023136"/>
    </source>
</evidence>